<keyword evidence="3" id="KW-0804">Transcription</keyword>
<sequence>MAHQGSSRPLRPLAPRTASGGLAPANPDPGPNEEHKVKRASMACAECKRRRTKCSYDTTGSPCTECTLQGCQCFVDESADKRRKVAAKRAEEENKRLLERVKQLEGSRDYERQFKELLLEAFREGDEDSVTAIIHSIRSRLPEDHILDVLNQVLDKAEDRAATLEDGVEDAQGGRVVDGVPPYYPPDYATR</sequence>
<dbReference type="PANTHER" id="PTHR47256:SF1">
    <property type="entry name" value="ZN(II)2CYS6 TRANSCRIPTION FACTOR (EUROFUNG)"/>
    <property type="match status" value="1"/>
</dbReference>
<keyword evidence="1" id="KW-0805">Transcription regulation</keyword>
<dbReference type="RefSeq" id="XP_043141245.1">
    <property type="nucleotide sequence ID" value="XM_043284024.1"/>
</dbReference>
<dbReference type="InterPro" id="IPR036864">
    <property type="entry name" value="Zn2-C6_fun-type_DNA-bd_sf"/>
</dbReference>
<proteinExistence type="predicted"/>
<dbReference type="Gene3D" id="4.10.240.10">
    <property type="entry name" value="Zn(2)-C6 fungal-type DNA-binding domain"/>
    <property type="match status" value="1"/>
</dbReference>
<feature type="domain" description="Zn(2)-C6 fungal-type" evidence="6">
    <location>
        <begin position="43"/>
        <end position="73"/>
    </location>
</feature>
<dbReference type="SMART" id="SM00066">
    <property type="entry name" value="GAL4"/>
    <property type="match status" value="1"/>
</dbReference>
<dbReference type="Proteomes" id="UP000637239">
    <property type="component" value="Chromosome 8"/>
</dbReference>
<dbReference type="Pfam" id="PF00172">
    <property type="entry name" value="Zn_clus"/>
    <property type="match status" value="1"/>
</dbReference>
<feature type="compositionally biased region" description="Low complexity" evidence="5">
    <location>
        <begin position="173"/>
        <end position="191"/>
    </location>
</feature>
<evidence type="ECO:0000256" key="1">
    <source>
        <dbReference type="ARBA" id="ARBA00023015"/>
    </source>
</evidence>
<dbReference type="CDD" id="cd00067">
    <property type="entry name" value="GAL4"/>
    <property type="match status" value="1"/>
</dbReference>
<dbReference type="PANTHER" id="PTHR47256">
    <property type="entry name" value="ZN(II)2CYS6 TRANSCRIPTION FACTOR (EUROFUNG)-RELATED"/>
    <property type="match status" value="1"/>
</dbReference>
<keyword evidence="2" id="KW-0238">DNA-binding</keyword>
<dbReference type="GO" id="GO:0008270">
    <property type="term" value="F:zinc ion binding"/>
    <property type="evidence" value="ECO:0007669"/>
    <property type="project" value="InterPro"/>
</dbReference>
<reference evidence="7" key="1">
    <citation type="submission" date="2021-01" db="EMBL/GenBank/DDBJ databases">
        <authorList>
            <consortium name="Aspergillus chevalieri M1 genome sequencing consortium"/>
            <person name="Kazuki M."/>
            <person name="Futagami T."/>
        </authorList>
    </citation>
    <scope>NUCLEOTIDE SEQUENCE</scope>
    <source>
        <strain evidence="7">M1</strain>
    </source>
</reference>
<dbReference type="PROSITE" id="PS00463">
    <property type="entry name" value="ZN2_CY6_FUNGAL_1"/>
    <property type="match status" value="1"/>
</dbReference>
<dbReference type="EMBL" id="AP024423">
    <property type="protein sequence ID" value="BCR92732.1"/>
    <property type="molecule type" value="Genomic_DNA"/>
</dbReference>
<dbReference type="GO" id="GO:0003677">
    <property type="term" value="F:DNA binding"/>
    <property type="evidence" value="ECO:0007669"/>
    <property type="project" value="UniProtKB-KW"/>
</dbReference>
<gene>
    <name evidence="7" type="ORF">ACHE_80632A</name>
</gene>
<dbReference type="GeneID" id="66987081"/>
<dbReference type="PROSITE" id="PS50048">
    <property type="entry name" value="ZN2_CY6_FUNGAL_2"/>
    <property type="match status" value="1"/>
</dbReference>
<feature type="region of interest" description="Disordered" evidence="5">
    <location>
        <begin position="164"/>
        <end position="191"/>
    </location>
</feature>
<keyword evidence="4" id="KW-0539">Nucleus</keyword>
<dbReference type="InterPro" id="IPR001138">
    <property type="entry name" value="Zn2Cys6_DnaBD"/>
</dbReference>
<name>A0A7R7ZTQ9_ASPCH</name>
<evidence type="ECO:0000256" key="5">
    <source>
        <dbReference type="SAM" id="MobiDB-lite"/>
    </source>
</evidence>
<dbReference type="SUPFAM" id="SSF57701">
    <property type="entry name" value="Zn2/Cys6 DNA-binding domain"/>
    <property type="match status" value="1"/>
</dbReference>
<evidence type="ECO:0000259" key="6">
    <source>
        <dbReference type="PROSITE" id="PS50048"/>
    </source>
</evidence>
<organism evidence="7 8">
    <name type="scientific">Aspergillus chevalieri</name>
    <name type="common">Eurotium chevalieri</name>
    <dbReference type="NCBI Taxonomy" id="182096"/>
    <lineage>
        <taxon>Eukaryota</taxon>
        <taxon>Fungi</taxon>
        <taxon>Dikarya</taxon>
        <taxon>Ascomycota</taxon>
        <taxon>Pezizomycotina</taxon>
        <taxon>Eurotiomycetes</taxon>
        <taxon>Eurotiomycetidae</taxon>
        <taxon>Eurotiales</taxon>
        <taxon>Aspergillaceae</taxon>
        <taxon>Aspergillus</taxon>
        <taxon>Aspergillus subgen. Aspergillus</taxon>
    </lineage>
</organism>
<dbReference type="KEGG" id="ache:ACHE_80632A"/>
<accession>A0A7R7ZTQ9</accession>
<dbReference type="InterPro" id="IPR053187">
    <property type="entry name" value="Notoamide_regulator"/>
</dbReference>
<evidence type="ECO:0000313" key="7">
    <source>
        <dbReference type="EMBL" id="BCR92732.1"/>
    </source>
</evidence>
<feature type="region of interest" description="Disordered" evidence="5">
    <location>
        <begin position="1"/>
        <end position="38"/>
    </location>
</feature>
<keyword evidence="8" id="KW-1185">Reference proteome</keyword>
<evidence type="ECO:0000256" key="4">
    <source>
        <dbReference type="ARBA" id="ARBA00023242"/>
    </source>
</evidence>
<evidence type="ECO:0000256" key="2">
    <source>
        <dbReference type="ARBA" id="ARBA00023125"/>
    </source>
</evidence>
<evidence type="ECO:0000256" key="3">
    <source>
        <dbReference type="ARBA" id="ARBA00023163"/>
    </source>
</evidence>
<evidence type="ECO:0000313" key="8">
    <source>
        <dbReference type="Proteomes" id="UP000637239"/>
    </source>
</evidence>
<reference evidence="7" key="2">
    <citation type="submission" date="2021-02" db="EMBL/GenBank/DDBJ databases">
        <title>Aspergillus chevalieri M1 genome sequence.</title>
        <authorList>
            <person name="Kadooka C."/>
            <person name="Mori K."/>
            <person name="Futagami T."/>
        </authorList>
    </citation>
    <scope>NUCLEOTIDE SEQUENCE</scope>
    <source>
        <strain evidence="7">M1</strain>
    </source>
</reference>
<protein>
    <recommendedName>
        <fullName evidence="6">Zn(2)-C6 fungal-type domain-containing protein</fullName>
    </recommendedName>
</protein>
<dbReference type="AlphaFoldDB" id="A0A7R7ZTQ9"/>
<dbReference type="GO" id="GO:0000981">
    <property type="term" value="F:DNA-binding transcription factor activity, RNA polymerase II-specific"/>
    <property type="evidence" value="ECO:0007669"/>
    <property type="project" value="InterPro"/>
</dbReference>